<dbReference type="Proteomes" id="UP000233425">
    <property type="component" value="Unassembled WGS sequence"/>
</dbReference>
<dbReference type="RefSeq" id="WP_101029360.1">
    <property type="nucleotide sequence ID" value="NZ_CABMMZ010000067.1"/>
</dbReference>
<comment type="caution">
    <text evidence="2">The sequence shown here is derived from an EMBL/GenBank/DDBJ whole genome shotgun (WGS) entry which is preliminary data.</text>
</comment>
<organism evidence="2 3">
    <name type="scientific">Ruminococcus bromii</name>
    <dbReference type="NCBI Taxonomy" id="40518"/>
    <lineage>
        <taxon>Bacteria</taxon>
        <taxon>Bacillati</taxon>
        <taxon>Bacillota</taxon>
        <taxon>Clostridia</taxon>
        <taxon>Eubacteriales</taxon>
        <taxon>Oscillospiraceae</taxon>
        <taxon>Ruminococcus</taxon>
    </lineage>
</organism>
<keyword evidence="1" id="KW-0472">Membrane</keyword>
<evidence type="ECO:0000313" key="2">
    <source>
        <dbReference type="EMBL" id="PKD27902.1"/>
    </source>
</evidence>
<name>A0A2N0ULP0_9FIRM</name>
<keyword evidence="1" id="KW-1133">Transmembrane helix</keyword>
<gene>
    <name evidence="2" type="ORF">RBATCC27255_01389</name>
</gene>
<accession>A0A2N0ULP0</accession>
<evidence type="ECO:0000256" key="1">
    <source>
        <dbReference type="SAM" id="Phobius"/>
    </source>
</evidence>
<reference evidence="2" key="1">
    <citation type="journal article" date="2018" name="Environ. Microbiol.">
        <title>Sporulation capability and amylosome conservation among diverse human colonic and rumen isolates of the keystone starch-degrader Ruminococcus bromii.</title>
        <authorList>
            <person name="Mukhopadhya I."/>
            <person name="Morais S."/>
            <person name="Laverde-Gomez J."/>
            <person name="Sheridan P.O."/>
            <person name="Walker A.W."/>
            <person name="Kelly W."/>
            <person name="Klieve A.V."/>
            <person name="Ouwerkerk D."/>
            <person name="Duncan S.H."/>
            <person name="Louis P."/>
            <person name="Koropatkin N."/>
            <person name="Cockburn D."/>
            <person name="Kibler R."/>
            <person name="Cooper P.J."/>
            <person name="Sandoval C."/>
            <person name="Crost E."/>
            <person name="Juge N."/>
            <person name="Bayer E.A."/>
            <person name="Flint H.J."/>
        </authorList>
    </citation>
    <scope>NUCLEOTIDE SEQUENCE [LARGE SCALE GENOMIC DNA]</scope>
    <source>
        <strain evidence="2">ATCC 27255</strain>
    </source>
</reference>
<dbReference type="EMBL" id="NNSR01000067">
    <property type="protein sequence ID" value="PKD27902.1"/>
    <property type="molecule type" value="Genomic_DNA"/>
</dbReference>
<protein>
    <submittedName>
        <fullName evidence="2">Uncharacterized protein</fullName>
    </submittedName>
</protein>
<keyword evidence="1" id="KW-0812">Transmembrane</keyword>
<sequence length="812" mass="92638">MKYENFEIEIKNNNRQKKKAIIITLVVIGVLILVSVVLCLTVFNKPNKEQLMKEGLTDYFEINDEVGNIESEFKGKNGYITRDNKEKAISAVGEYAKKLFNNKEIKEYNVTKGQSVWIQFNSGIEYVYVPAVDGMDSSEVSTYQPCLSTYDNDLQKYSQECVDQSAENIQNTLEDYKFTNNYDNSDVDIENISDIGKNKVVIWHGHGGYSEKTHSFIATGTMLDRNAFLYDVDYYIKNIRYTDEYLNGELIFTNSGHVAVGYKFFNNHLSNIDGCMIYLGACSSGVDDTLAKAFLDKGASTVIGNRGSICTTYNLSMIKTIYEQMLCDTGSDNHYDTIQTALNFAFDKNGKYCCEEDKSHPIIFGDNNFRLSNKETDKTLNSNFVSGKYLICTGEKYICAKSDAIYYKENITAKEKKISSADNACSLLSDGNIIYYVEGSSSNSSSGQEYEKKKVYKTTTKDGKSEYLFTSEGKCELIACKNNSLYYLDVAKSGNDDYKYLLKKYDIGKSSVVNTIADWSGKVSYDWDNIAYCIDNTIFVNEQGSLCLYNIDKDEYAKKIKSSDGVICDIIKEKICFEYTKNGKKYISAVDSKGKMKTSAQVPDNFDFQIMDYNGKYALFFNTDQSDMDKMFDLYKFDFESGKIETSQNEAGRYKNKNYFVTRDLKEPENIYFMYNLGLYDESTNKILNKKHDDFDFDITKQMWIVDGYVVDWNFNTYKIYDESKDISKIEKISSEEATKIANNKLGGNHRITYIETVDLGGKSFYLLKCENKIDDGNGKMHYSLDAYMVVSMDGKTANLVDYVNGKVVYVY</sequence>
<keyword evidence="3" id="KW-1185">Reference proteome</keyword>
<evidence type="ECO:0000313" key="3">
    <source>
        <dbReference type="Proteomes" id="UP000233425"/>
    </source>
</evidence>
<proteinExistence type="predicted"/>
<feature type="transmembrane region" description="Helical" evidence="1">
    <location>
        <begin position="20"/>
        <end position="43"/>
    </location>
</feature>
<dbReference type="AlphaFoldDB" id="A0A2N0ULP0"/>